<evidence type="ECO:0000313" key="3">
    <source>
        <dbReference type="Proteomes" id="UP000233482"/>
    </source>
</evidence>
<evidence type="ECO:0000256" key="1">
    <source>
        <dbReference type="SAM" id="Phobius"/>
    </source>
</evidence>
<evidence type="ECO:0008006" key="4">
    <source>
        <dbReference type="Google" id="ProtNLM"/>
    </source>
</evidence>
<dbReference type="RefSeq" id="WP_101144088.1">
    <property type="nucleotide sequence ID" value="NZ_CP073801.1"/>
</dbReference>
<dbReference type="Pfam" id="PF12730">
    <property type="entry name" value="ABC2_membrane_4"/>
    <property type="match status" value="1"/>
</dbReference>
<keyword evidence="1" id="KW-0812">Transmembrane</keyword>
<organism evidence="2 3">
    <name type="scientific">Macrococcoides caseolyticum</name>
    <dbReference type="NCBI Taxonomy" id="69966"/>
    <lineage>
        <taxon>Bacteria</taxon>
        <taxon>Bacillati</taxon>
        <taxon>Bacillota</taxon>
        <taxon>Bacilli</taxon>
        <taxon>Bacillales</taxon>
        <taxon>Staphylococcaceae</taxon>
        <taxon>Macrococcoides</taxon>
    </lineage>
</organism>
<evidence type="ECO:0000313" key="2">
    <source>
        <dbReference type="EMBL" id="PKE26830.1"/>
    </source>
</evidence>
<feature type="transmembrane region" description="Helical" evidence="1">
    <location>
        <begin position="140"/>
        <end position="163"/>
    </location>
</feature>
<dbReference type="EMBL" id="PIXC01000004">
    <property type="protein sequence ID" value="PKE26830.1"/>
    <property type="molecule type" value="Genomic_DNA"/>
</dbReference>
<feature type="transmembrane region" description="Helical" evidence="1">
    <location>
        <begin position="103"/>
        <end position="128"/>
    </location>
</feature>
<gene>
    <name evidence="2" type="ORF">CW686_02620</name>
</gene>
<dbReference type="AlphaFoldDB" id="A0A855GP08"/>
<reference evidence="2 3" key="1">
    <citation type="submission" date="2017-12" db="EMBL/GenBank/DDBJ databases">
        <title>Genomics of Macrococcus caseolyticus.</title>
        <authorList>
            <person name="MacFadyen A.C."/>
            <person name="Paterson G.K."/>
        </authorList>
    </citation>
    <scope>NUCLEOTIDE SEQUENCE [LARGE SCALE GENOMIC DNA]</scope>
    <source>
        <strain evidence="2 3">5788_EF188</strain>
    </source>
</reference>
<proteinExistence type="predicted"/>
<sequence>MMNYMRSEAYKLLKTKGIYITYALCIMLLIIAALTLYYFGHNGEYFPYYRADFYYNNVFGMWLFIVMIGVIINSFLTNKESKRVLKQSISFGISRATIYFSKYLVALIAFTILCILGTIVLLTCGQLFFPQDSRAVEEFLLSLINFSPIILGAFSLVHALNMVIRRETTAIVSFIFILLGTSTVAYILTKINKAFDVFYNLTPKVLSDRVLSEFMNHNVELSADFWISSLIITSLSLFIGYRLFKKEDF</sequence>
<comment type="caution">
    <text evidence="2">The sequence shown here is derived from an EMBL/GenBank/DDBJ whole genome shotgun (WGS) entry which is preliminary data.</text>
</comment>
<keyword evidence="1" id="KW-1133">Transmembrane helix</keyword>
<name>A0A855GP08_9STAP</name>
<feature type="transmembrane region" description="Helical" evidence="1">
    <location>
        <begin position="20"/>
        <end position="39"/>
    </location>
</feature>
<protein>
    <recommendedName>
        <fullName evidence="4">ABC transporter permease</fullName>
    </recommendedName>
</protein>
<keyword evidence="1" id="KW-0472">Membrane</keyword>
<accession>A0A855GP08</accession>
<feature type="transmembrane region" description="Helical" evidence="1">
    <location>
        <begin position="59"/>
        <end position="76"/>
    </location>
</feature>
<feature type="transmembrane region" description="Helical" evidence="1">
    <location>
        <begin position="170"/>
        <end position="189"/>
    </location>
</feature>
<feature type="transmembrane region" description="Helical" evidence="1">
    <location>
        <begin position="225"/>
        <end position="244"/>
    </location>
</feature>
<dbReference type="Proteomes" id="UP000233482">
    <property type="component" value="Unassembled WGS sequence"/>
</dbReference>